<dbReference type="SUPFAM" id="SSF74653">
    <property type="entry name" value="TolA/TonB C-terminal domain"/>
    <property type="match status" value="1"/>
</dbReference>
<dbReference type="RefSeq" id="WP_104231156.1">
    <property type="nucleotide sequence ID" value="NZ_PSNW01000008.1"/>
</dbReference>
<evidence type="ECO:0000256" key="7">
    <source>
        <dbReference type="ARBA" id="ARBA00022927"/>
    </source>
</evidence>
<evidence type="ECO:0000313" key="14">
    <source>
        <dbReference type="Proteomes" id="UP000238220"/>
    </source>
</evidence>
<dbReference type="GO" id="GO:0030288">
    <property type="term" value="C:outer membrane-bounded periplasmic space"/>
    <property type="evidence" value="ECO:0007669"/>
    <property type="project" value="InterPro"/>
</dbReference>
<feature type="compositionally biased region" description="Pro residues" evidence="11">
    <location>
        <begin position="60"/>
        <end position="75"/>
    </location>
</feature>
<feature type="transmembrane region" description="Helical" evidence="10">
    <location>
        <begin position="12"/>
        <end position="33"/>
    </location>
</feature>
<accession>A0A2S5TDZ6</accession>
<keyword evidence="6 10" id="KW-0812">Transmembrane</keyword>
<protein>
    <recommendedName>
        <fullName evidence="10">Protein TonB</fullName>
    </recommendedName>
</protein>
<evidence type="ECO:0000256" key="3">
    <source>
        <dbReference type="ARBA" id="ARBA00022448"/>
    </source>
</evidence>
<sequence length="220" mass="23366">MLATLSQGNERPLNLGSLALVIGAHVLGLWGILALSEIAPEQVAPAPLYVSFIQPEVPEPVKPPEPLPPQPPPPLEKPKPKPLITTKATEPAPQAIQAPPEPVEPEPLPPIQAAPPPAPGPEPEPVVEPPKFDAAYLNNPIPAYPMRSRQLGEEGVVELTVLVSADGLPKSIKVSKSSGFSRLDDAAVSGVRRWKFKPGTKGGKPFEQTVTFSMPFTLAK</sequence>
<gene>
    <name evidence="13" type="ORF">C3942_14950</name>
</gene>
<evidence type="ECO:0000259" key="12">
    <source>
        <dbReference type="PROSITE" id="PS52015"/>
    </source>
</evidence>
<keyword evidence="14" id="KW-1185">Reference proteome</keyword>
<evidence type="ECO:0000256" key="2">
    <source>
        <dbReference type="ARBA" id="ARBA00006555"/>
    </source>
</evidence>
<proteinExistence type="inferred from homology"/>
<reference evidence="13 14" key="1">
    <citation type="submission" date="2018-02" db="EMBL/GenBank/DDBJ databases">
        <title>Genome sequencing of Solimonas sp. HR-BB.</title>
        <authorList>
            <person name="Lee Y."/>
            <person name="Jeon C.O."/>
        </authorList>
    </citation>
    <scope>NUCLEOTIDE SEQUENCE [LARGE SCALE GENOMIC DNA]</scope>
    <source>
        <strain evidence="13 14">HR-BB</strain>
    </source>
</reference>
<evidence type="ECO:0000256" key="9">
    <source>
        <dbReference type="ARBA" id="ARBA00023136"/>
    </source>
</evidence>
<evidence type="ECO:0000256" key="1">
    <source>
        <dbReference type="ARBA" id="ARBA00004383"/>
    </source>
</evidence>
<comment type="caution">
    <text evidence="13">The sequence shown here is derived from an EMBL/GenBank/DDBJ whole genome shotgun (WGS) entry which is preliminary data.</text>
</comment>
<dbReference type="AlphaFoldDB" id="A0A2S5TDZ6"/>
<dbReference type="Gene3D" id="3.30.1150.10">
    <property type="match status" value="1"/>
</dbReference>
<keyword evidence="7 10" id="KW-0653">Protein transport</keyword>
<dbReference type="InterPro" id="IPR037682">
    <property type="entry name" value="TonB_C"/>
</dbReference>
<dbReference type="Proteomes" id="UP000238220">
    <property type="component" value="Unassembled WGS sequence"/>
</dbReference>
<dbReference type="PROSITE" id="PS52015">
    <property type="entry name" value="TONB_CTD"/>
    <property type="match status" value="1"/>
</dbReference>
<dbReference type="PANTHER" id="PTHR33446">
    <property type="entry name" value="PROTEIN TONB-RELATED"/>
    <property type="match status" value="1"/>
</dbReference>
<feature type="region of interest" description="Disordered" evidence="11">
    <location>
        <begin position="60"/>
        <end position="125"/>
    </location>
</feature>
<evidence type="ECO:0000256" key="11">
    <source>
        <dbReference type="SAM" id="MobiDB-lite"/>
    </source>
</evidence>
<evidence type="ECO:0000256" key="5">
    <source>
        <dbReference type="ARBA" id="ARBA00022519"/>
    </source>
</evidence>
<feature type="compositionally biased region" description="Pro residues" evidence="11">
    <location>
        <begin position="99"/>
        <end position="125"/>
    </location>
</feature>
<evidence type="ECO:0000256" key="8">
    <source>
        <dbReference type="ARBA" id="ARBA00022989"/>
    </source>
</evidence>
<dbReference type="NCBIfam" id="TIGR01352">
    <property type="entry name" value="tonB_Cterm"/>
    <property type="match status" value="1"/>
</dbReference>
<dbReference type="OrthoDB" id="9792439at2"/>
<dbReference type="GO" id="GO:0015031">
    <property type="term" value="P:protein transport"/>
    <property type="evidence" value="ECO:0007669"/>
    <property type="project" value="UniProtKB-UniRule"/>
</dbReference>
<feature type="domain" description="TonB C-terminal" evidence="12">
    <location>
        <begin position="129"/>
        <end position="220"/>
    </location>
</feature>
<dbReference type="Pfam" id="PF03544">
    <property type="entry name" value="TonB_C"/>
    <property type="match status" value="1"/>
</dbReference>
<dbReference type="PRINTS" id="PR01374">
    <property type="entry name" value="TONBPROTEIN"/>
</dbReference>
<dbReference type="GO" id="GO:0098797">
    <property type="term" value="C:plasma membrane protein complex"/>
    <property type="evidence" value="ECO:0007669"/>
    <property type="project" value="TreeGrafter"/>
</dbReference>
<comment type="subcellular location">
    <subcellularLocation>
        <location evidence="1 10">Cell inner membrane</location>
        <topology evidence="1 10">Single-pass membrane protein</topology>
        <orientation evidence="1 10">Periplasmic side</orientation>
    </subcellularLocation>
</comment>
<keyword evidence="4 10" id="KW-1003">Cell membrane</keyword>
<dbReference type="InterPro" id="IPR051045">
    <property type="entry name" value="TonB-dependent_transducer"/>
</dbReference>
<dbReference type="GO" id="GO:0055085">
    <property type="term" value="P:transmembrane transport"/>
    <property type="evidence" value="ECO:0007669"/>
    <property type="project" value="InterPro"/>
</dbReference>
<dbReference type="GO" id="GO:0015891">
    <property type="term" value="P:siderophore transport"/>
    <property type="evidence" value="ECO:0007669"/>
    <property type="project" value="InterPro"/>
</dbReference>
<keyword evidence="3 10" id="KW-0813">Transport</keyword>
<dbReference type="PANTHER" id="PTHR33446:SF2">
    <property type="entry name" value="PROTEIN TONB"/>
    <property type="match status" value="1"/>
</dbReference>
<name>A0A2S5TDZ6_9GAMM</name>
<dbReference type="InterPro" id="IPR006260">
    <property type="entry name" value="TonB/TolA_C"/>
</dbReference>
<keyword evidence="8 10" id="KW-1133">Transmembrane helix</keyword>
<evidence type="ECO:0000256" key="4">
    <source>
        <dbReference type="ARBA" id="ARBA00022475"/>
    </source>
</evidence>
<evidence type="ECO:0000256" key="6">
    <source>
        <dbReference type="ARBA" id="ARBA00022692"/>
    </source>
</evidence>
<comment type="function">
    <text evidence="10">Interacts with outer membrane receptor proteins that carry out high-affinity binding and energy dependent uptake into the periplasmic space of specific substrates. It could act to transduce energy from the cytoplasmic membrane to specific energy-requiring processes in the outer membrane, resulting in the release into the periplasm of ligands bound by these outer membrane proteins.</text>
</comment>
<evidence type="ECO:0000256" key="10">
    <source>
        <dbReference type="RuleBase" id="RU362123"/>
    </source>
</evidence>
<keyword evidence="5 10" id="KW-0997">Cell inner membrane</keyword>
<dbReference type="EMBL" id="PSNW01000008">
    <property type="protein sequence ID" value="PPE73117.1"/>
    <property type="molecule type" value="Genomic_DNA"/>
</dbReference>
<evidence type="ECO:0000313" key="13">
    <source>
        <dbReference type="EMBL" id="PPE73117.1"/>
    </source>
</evidence>
<keyword evidence="10" id="KW-0735">Signal-anchor</keyword>
<keyword evidence="9 10" id="KW-0472">Membrane</keyword>
<dbReference type="InterPro" id="IPR003538">
    <property type="entry name" value="TonB"/>
</dbReference>
<comment type="similarity">
    <text evidence="2 10">Belongs to the TonB family.</text>
</comment>
<organism evidence="13 14">
    <name type="scientific">Solimonas fluminis</name>
    <dbReference type="NCBI Taxonomy" id="2086571"/>
    <lineage>
        <taxon>Bacteria</taxon>
        <taxon>Pseudomonadati</taxon>
        <taxon>Pseudomonadota</taxon>
        <taxon>Gammaproteobacteria</taxon>
        <taxon>Nevskiales</taxon>
        <taxon>Nevskiaceae</taxon>
        <taxon>Solimonas</taxon>
    </lineage>
</organism>
<dbReference type="GO" id="GO:0031992">
    <property type="term" value="F:energy transducer activity"/>
    <property type="evidence" value="ECO:0007669"/>
    <property type="project" value="InterPro"/>
</dbReference>